<dbReference type="InterPro" id="IPR037066">
    <property type="entry name" value="Plug_dom_sf"/>
</dbReference>
<accession>A0A177NRW0</accession>
<name>A0A177NRW0_9GAMM</name>
<dbReference type="OrthoDB" id="127311at2"/>
<keyword evidence="3 14" id="KW-0813">Transport</keyword>
<dbReference type="InterPro" id="IPR012910">
    <property type="entry name" value="Plug_dom"/>
</dbReference>
<dbReference type="InterPro" id="IPR010105">
    <property type="entry name" value="TonB_sidphr_rcpt"/>
</dbReference>
<dbReference type="SMART" id="SM00965">
    <property type="entry name" value="STN"/>
    <property type="match status" value="1"/>
</dbReference>
<dbReference type="SUPFAM" id="SSF56935">
    <property type="entry name" value="Porins"/>
    <property type="match status" value="1"/>
</dbReference>
<evidence type="ECO:0000256" key="9">
    <source>
        <dbReference type="ARBA" id="ARBA00023065"/>
    </source>
</evidence>
<dbReference type="Gene3D" id="2.170.130.10">
    <property type="entry name" value="TonB-dependent receptor, plug domain"/>
    <property type="match status" value="1"/>
</dbReference>
<organism evidence="19 20">
    <name type="scientific">Methylomonas koyamae</name>
    <dbReference type="NCBI Taxonomy" id="702114"/>
    <lineage>
        <taxon>Bacteria</taxon>
        <taxon>Pseudomonadati</taxon>
        <taxon>Pseudomonadota</taxon>
        <taxon>Gammaproteobacteria</taxon>
        <taxon>Methylococcales</taxon>
        <taxon>Methylococcaceae</taxon>
        <taxon>Methylomonas</taxon>
    </lineage>
</organism>
<keyword evidence="9" id="KW-0406">Ion transport</keyword>
<dbReference type="GO" id="GO:0015344">
    <property type="term" value="F:siderophore uptake transmembrane transporter activity"/>
    <property type="evidence" value="ECO:0007669"/>
    <property type="project" value="TreeGrafter"/>
</dbReference>
<dbReference type="Pfam" id="PF07660">
    <property type="entry name" value="STN"/>
    <property type="match status" value="1"/>
</dbReference>
<evidence type="ECO:0000256" key="13">
    <source>
        <dbReference type="ARBA" id="ARBA00023237"/>
    </source>
</evidence>
<feature type="signal peptide" evidence="17">
    <location>
        <begin position="1"/>
        <end position="20"/>
    </location>
</feature>
<comment type="caution">
    <text evidence="19">The sequence shown here is derived from an EMBL/GenBank/DDBJ whole genome shotgun (WGS) entry which is preliminary data.</text>
</comment>
<evidence type="ECO:0000313" key="20">
    <source>
        <dbReference type="Proteomes" id="UP000077857"/>
    </source>
</evidence>
<keyword evidence="7 17" id="KW-0732">Signal</keyword>
<evidence type="ECO:0000256" key="11">
    <source>
        <dbReference type="ARBA" id="ARBA00023136"/>
    </source>
</evidence>
<feature type="compositionally biased region" description="Low complexity" evidence="16">
    <location>
        <begin position="533"/>
        <end position="542"/>
    </location>
</feature>
<evidence type="ECO:0000256" key="3">
    <source>
        <dbReference type="ARBA" id="ARBA00022448"/>
    </source>
</evidence>
<dbReference type="GO" id="GO:0038023">
    <property type="term" value="F:signaling receptor activity"/>
    <property type="evidence" value="ECO:0007669"/>
    <property type="project" value="InterPro"/>
</dbReference>
<dbReference type="InterPro" id="IPR039426">
    <property type="entry name" value="TonB-dep_rcpt-like"/>
</dbReference>
<evidence type="ECO:0000256" key="17">
    <source>
        <dbReference type="SAM" id="SignalP"/>
    </source>
</evidence>
<evidence type="ECO:0000259" key="18">
    <source>
        <dbReference type="SMART" id="SM00965"/>
    </source>
</evidence>
<comment type="subcellular location">
    <subcellularLocation>
        <location evidence="1 14">Cell outer membrane</location>
        <topology evidence="1 14">Multi-pass membrane protein</topology>
    </subcellularLocation>
</comment>
<evidence type="ECO:0000256" key="8">
    <source>
        <dbReference type="ARBA" id="ARBA00023004"/>
    </source>
</evidence>
<dbReference type="EMBL" id="LUUJ01000010">
    <property type="protein sequence ID" value="OAI20818.1"/>
    <property type="molecule type" value="Genomic_DNA"/>
</dbReference>
<evidence type="ECO:0000313" key="19">
    <source>
        <dbReference type="EMBL" id="OAI20818.1"/>
    </source>
</evidence>
<evidence type="ECO:0000256" key="7">
    <source>
        <dbReference type="ARBA" id="ARBA00022729"/>
    </source>
</evidence>
<dbReference type="InterPro" id="IPR036942">
    <property type="entry name" value="Beta-barrel_TonB_sf"/>
</dbReference>
<dbReference type="Gene3D" id="3.55.50.30">
    <property type="match status" value="1"/>
</dbReference>
<evidence type="ECO:0000256" key="5">
    <source>
        <dbReference type="ARBA" id="ARBA00022496"/>
    </source>
</evidence>
<dbReference type="FunFam" id="2.40.170.20:FF:000005">
    <property type="entry name" value="TonB-dependent siderophore receptor"/>
    <property type="match status" value="1"/>
</dbReference>
<dbReference type="RefSeq" id="WP_064039022.1">
    <property type="nucleotide sequence ID" value="NZ_LUUJ01000010.1"/>
</dbReference>
<keyword evidence="10 15" id="KW-0798">TonB box</keyword>
<dbReference type="Pfam" id="PF00593">
    <property type="entry name" value="TonB_dep_Rec_b-barrel"/>
    <property type="match status" value="1"/>
</dbReference>
<dbReference type="InterPro" id="IPR000531">
    <property type="entry name" value="Beta-barrel_TonB"/>
</dbReference>
<evidence type="ECO:0000256" key="14">
    <source>
        <dbReference type="PROSITE-ProRule" id="PRU01360"/>
    </source>
</evidence>
<feature type="chain" id="PRO_5008069462" evidence="17">
    <location>
        <begin position="21"/>
        <end position="789"/>
    </location>
</feature>
<dbReference type="NCBIfam" id="TIGR01783">
    <property type="entry name" value="TonB-siderophor"/>
    <property type="match status" value="1"/>
</dbReference>
<keyword evidence="12 19" id="KW-0675">Receptor</keyword>
<dbReference type="AlphaFoldDB" id="A0A177NRW0"/>
<dbReference type="GO" id="GO:0009279">
    <property type="term" value="C:cell outer membrane"/>
    <property type="evidence" value="ECO:0007669"/>
    <property type="project" value="UniProtKB-SubCell"/>
</dbReference>
<dbReference type="InterPro" id="IPR011662">
    <property type="entry name" value="Secretin/TonB_short_N"/>
</dbReference>
<keyword evidence="8" id="KW-0408">Iron</keyword>
<dbReference type="PANTHER" id="PTHR32552">
    <property type="entry name" value="FERRICHROME IRON RECEPTOR-RELATED"/>
    <property type="match status" value="1"/>
</dbReference>
<keyword evidence="5" id="KW-0410">Iron transport</keyword>
<dbReference type="FunFam" id="2.170.130.10:FF:000001">
    <property type="entry name" value="Catecholate siderophore TonB-dependent receptor"/>
    <property type="match status" value="1"/>
</dbReference>
<evidence type="ECO:0000256" key="16">
    <source>
        <dbReference type="SAM" id="MobiDB-lite"/>
    </source>
</evidence>
<comment type="similarity">
    <text evidence="2 14 15">Belongs to the TonB-dependent receptor family.</text>
</comment>
<feature type="domain" description="Secretin/TonB short N-terminal" evidence="18">
    <location>
        <begin position="47"/>
        <end position="98"/>
    </location>
</feature>
<evidence type="ECO:0000256" key="12">
    <source>
        <dbReference type="ARBA" id="ARBA00023170"/>
    </source>
</evidence>
<evidence type="ECO:0000256" key="2">
    <source>
        <dbReference type="ARBA" id="ARBA00009810"/>
    </source>
</evidence>
<keyword evidence="6 14" id="KW-0812">Transmembrane</keyword>
<gene>
    <name evidence="19" type="ORF">A1507_22605</name>
</gene>
<dbReference type="CDD" id="cd01347">
    <property type="entry name" value="ligand_gated_channel"/>
    <property type="match status" value="1"/>
</dbReference>
<dbReference type="GO" id="GO:0015891">
    <property type="term" value="P:siderophore transport"/>
    <property type="evidence" value="ECO:0007669"/>
    <property type="project" value="InterPro"/>
</dbReference>
<dbReference type="Gene3D" id="2.40.170.20">
    <property type="entry name" value="TonB-dependent receptor, beta-barrel domain"/>
    <property type="match status" value="1"/>
</dbReference>
<dbReference type="Pfam" id="PF07715">
    <property type="entry name" value="Plug"/>
    <property type="match status" value="1"/>
</dbReference>
<protein>
    <submittedName>
        <fullName evidence="19">TonB-dependent receptor</fullName>
    </submittedName>
</protein>
<keyword evidence="4 14" id="KW-1134">Transmembrane beta strand</keyword>
<keyword evidence="11 14" id="KW-0472">Membrane</keyword>
<evidence type="ECO:0000256" key="6">
    <source>
        <dbReference type="ARBA" id="ARBA00022692"/>
    </source>
</evidence>
<dbReference type="PROSITE" id="PS52016">
    <property type="entry name" value="TONB_DEPENDENT_REC_3"/>
    <property type="match status" value="1"/>
</dbReference>
<evidence type="ECO:0000256" key="10">
    <source>
        <dbReference type="ARBA" id="ARBA00023077"/>
    </source>
</evidence>
<keyword evidence="13 14" id="KW-0998">Cell outer membrane</keyword>
<evidence type="ECO:0000256" key="15">
    <source>
        <dbReference type="RuleBase" id="RU003357"/>
    </source>
</evidence>
<evidence type="ECO:0000256" key="1">
    <source>
        <dbReference type="ARBA" id="ARBA00004571"/>
    </source>
</evidence>
<dbReference type="PANTHER" id="PTHR32552:SF68">
    <property type="entry name" value="FERRICHROME OUTER MEMBRANE TRANSPORTER_PHAGE RECEPTOR"/>
    <property type="match status" value="1"/>
</dbReference>
<proteinExistence type="inferred from homology"/>
<reference evidence="19 20" key="1">
    <citation type="submission" date="2016-03" db="EMBL/GenBank/DDBJ databases">
        <authorList>
            <person name="Ploux O."/>
        </authorList>
    </citation>
    <scope>NUCLEOTIDE SEQUENCE [LARGE SCALE GENOMIC DNA]</scope>
    <source>
        <strain evidence="19 20">R-45378</strain>
    </source>
</reference>
<dbReference type="Proteomes" id="UP000077857">
    <property type="component" value="Unassembled WGS sequence"/>
</dbReference>
<evidence type="ECO:0000256" key="4">
    <source>
        <dbReference type="ARBA" id="ARBA00022452"/>
    </source>
</evidence>
<sequence>MTLKFAPLAVAALVSAPAFADGSKHRFDIPAQDLAAALQQLSAQSGTAMLYTEQAAAGKSAPALHGEFTLEEAVRRLISGSGLIYTIDGRGTVTLRPGENRQETTTLGTVMVSAKAIYDTTDPYNTDYQVRHASTATKTDTPIMQTPMSVKVVPQSVLKDQQAITIEQALRNVSGVSSGLGGSGTFFIRGFGSYLNYRDGYKSQGEWAHTEDLENVERVEVLKGPGSILYGRAEPGGIVNFVTKQPLDQPYYALRQQFGSFDLYRTSVDATGPLNDDKSLAYRFNLGYQSNHSFQEFGGNERLLVAPTLRWNISERTVSTVKLEYSKIKELGNGRVPLLGNSPAPIARERNLGEPWSVTEDEYVMLALNTEHDFNDRWKLRHRFNFKNYKQTISAIHGSSADPATGNVGRAFFAQNTDGDDFQHNFYNALELTGKFATGFVKHNILLGGDYYRTDYRATMAGFGANPDFYDNSNLYNPVHRAAPPTILPGDVTYSNSTLPWFGLYAQDQAELPFHIHLLAGLRYDNADMYSSSSGEFGSGRSPDTHSERVSPRGGLVWQPIPEFSVYGSYTENFGMPGNFGLDGQPLPAQTADQWEVGAKTELFDGRFTATLAYYDLTKRNSPIAGYLAYTRALGEAESRGIEFDVSGELAPGWSVIGAYSYMSFAKTIADETDPAVVGKRLNNAPKHNGSLWTTYQFQQGDLRGLKFGVGMQAVSQREIGFYETAQAPGYAIMNLMASKDWKVGQTKVTAQLNIDNLLDKTYHASIYSYGPTYYGNPRTFMGAIKIEY</sequence>
<feature type="region of interest" description="Disordered" evidence="16">
    <location>
        <begin position="533"/>
        <end position="552"/>
    </location>
</feature>